<sequence>MGDPLDKATSKAPPTLGEGCLSRYDPDAMSSEDGTEFPGAAELWRQLQEESETISVDVSRGPLKS</sequence>
<dbReference type="RefSeq" id="WP_017124308.1">
    <property type="nucleotide sequence ID" value="NZ_JACAOK010000022.1"/>
</dbReference>
<evidence type="ECO:0000313" key="3">
    <source>
        <dbReference type="Proteomes" id="UP000517547"/>
    </source>
</evidence>
<dbReference type="AlphaFoldDB" id="A0A7Y7Y2X6"/>
<accession>A0A7Y7Y2X6</accession>
<proteinExistence type="predicted"/>
<organism evidence="2 3">
    <name type="scientific">Pseudomonas gingeri</name>
    <dbReference type="NCBI Taxonomy" id="117681"/>
    <lineage>
        <taxon>Bacteria</taxon>
        <taxon>Pseudomonadati</taxon>
        <taxon>Pseudomonadota</taxon>
        <taxon>Gammaproteobacteria</taxon>
        <taxon>Pseudomonadales</taxon>
        <taxon>Pseudomonadaceae</taxon>
        <taxon>Pseudomonas</taxon>
    </lineage>
</organism>
<dbReference type="GeneID" id="57664287"/>
<name>A0A7Y7Y2X6_9PSED</name>
<gene>
    <name evidence="2" type="ORF">HX845_23345</name>
</gene>
<dbReference type="Proteomes" id="UP000517547">
    <property type="component" value="Unassembled WGS sequence"/>
</dbReference>
<comment type="caution">
    <text evidence="2">The sequence shown here is derived from an EMBL/GenBank/DDBJ whole genome shotgun (WGS) entry which is preliminary data.</text>
</comment>
<dbReference type="EMBL" id="JACAQE010000008">
    <property type="protein sequence ID" value="NWC16611.1"/>
    <property type="molecule type" value="Genomic_DNA"/>
</dbReference>
<evidence type="ECO:0000313" key="2">
    <source>
        <dbReference type="EMBL" id="NWC16611.1"/>
    </source>
</evidence>
<feature type="region of interest" description="Disordered" evidence="1">
    <location>
        <begin position="1"/>
        <end position="36"/>
    </location>
</feature>
<reference evidence="2 3" key="1">
    <citation type="submission" date="2020-04" db="EMBL/GenBank/DDBJ databases">
        <title>Molecular characterization of pseudomonads from Agaricus bisporus reveal novel blotch 2 pathogens in Western Europe.</title>
        <authorList>
            <person name="Taparia T."/>
            <person name="Krijger M."/>
            <person name="Haynes E."/>
            <person name="Elpinstone J.G."/>
            <person name="Noble R."/>
            <person name="Van Der Wolf J."/>
        </authorList>
    </citation>
    <scope>NUCLEOTIDE SEQUENCE [LARGE SCALE GENOMIC DNA]</scope>
    <source>
        <strain evidence="2 3">IPO3738</strain>
    </source>
</reference>
<protein>
    <submittedName>
        <fullName evidence="2">Uncharacterized protein</fullName>
    </submittedName>
</protein>
<evidence type="ECO:0000256" key="1">
    <source>
        <dbReference type="SAM" id="MobiDB-lite"/>
    </source>
</evidence>